<feature type="transmembrane region" description="Helical" evidence="1">
    <location>
        <begin position="250"/>
        <end position="272"/>
    </location>
</feature>
<name>A0A1I7Y538_9BILA</name>
<proteinExistence type="predicted"/>
<organism evidence="2 3">
    <name type="scientific">Steinernema glaseri</name>
    <dbReference type="NCBI Taxonomy" id="37863"/>
    <lineage>
        <taxon>Eukaryota</taxon>
        <taxon>Metazoa</taxon>
        <taxon>Ecdysozoa</taxon>
        <taxon>Nematoda</taxon>
        <taxon>Chromadorea</taxon>
        <taxon>Rhabditida</taxon>
        <taxon>Tylenchina</taxon>
        <taxon>Panagrolaimomorpha</taxon>
        <taxon>Strongyloidoidea</taxon>
        <taxon>Steinernematidae</taxon>
        <taxon>Steinernema</taxon>
    </lineage>
</organism>
<protein>
    <submittedName>
        <fullName evidence="3">G_PROTEIN_RECEP_F1_2 domain-containing protein</fullName>
    </submittedName>
</protein>
<evidence type="ECO:0000256" key="1">
    <source>
        <dbReference type="SAM" id="Phobius"/>
    </source>
</evidence>
<dbReference type="Proteomes" id="UP000095287">
    <property type="component" value="Unplaced"/>
</dbReference>
<dbReference type="AlphaFoldDB" id="A0A1I7Y538"/>
<dbReference type="WBParaSite" id="L893_g12827.t1">
    <property type="protein sequence ID" value="L893_g12827.t1"/>
    <property type="gene ID" value="L893_g12827"/>
</dbReference>
<reference evidence="3" key="1">
    <citation type="submission" date="2016-11" db="UniProtKB">
        <authorList>
            <consortium name="WormBaseParasite"/>
        </authorList>
    </citation>
    <scope>IDENTIFICATION</scope>
</reference>
<feature type="transmembrane region" description="Helical" evidence="1">
    <location>
        <begin position="6"/>
        <end position="28"/>
    </location>
</feature>
<keyword evidence="2" id="KW-1185">Reference proteome</keyword>
<feature type="transmembrane region" description="Helical" evidence="1">
    <location>
        <begin position="323"/>
        <end position="348"/>
    </location>
</feature>
<evidence type="ECO:0000313" key="2">
    <source>
        <dbReference type="Proteomes" id="UP000095287"/>
    </source>
</evidence>
<feature type="transmembrane region" description="Helical" evidence="1">
    <location>
        <begin position="421"/>
        <end position="442"/>
    </location>
</feature>
<keyword evidence="1" id="KW-0812">Transmembrane</keyword>
<sequence>MDQRIIIIEFSVTLILSTVPLPFMVVIFRRKSLLKIWKQSPGLSLFLGSITLLAVFNGLVALEWILFAFGLLENAPQNTVPIIAVNEGTVLTAQFHNCAIIALFAQRIHHLLFPTRKVKTFNYIVVANLGLFWIATCVILTYVMVSNINFSLNPVPEGCFTYNCMSSSELRAYTGILVAPTTSGLTLTGTFMAYLYHRYRKRNYSTEEKKTNTFTLYVFYVRSITITVPLLLEFILSATRKSLLMDRRVVIAEFCLTLVLSIMALCILGALFRRKSVLKIWKESPPLSLFFVSLGVLSVCEGSVSIQWLFFAFGLIENAPHNTVLIITIPHATTLTGQLHTCAIISLFSHRIHCLLYPMGNVKKFNRIMLGILGCFSLAASFVLTYILFVSINSTINPVPERCFSVNCTSAYTTEVRICNAVVIVFVSCVMTLIGSYMVYLYQKFKKRKYSSQEKKTNTFTLYIFYVSFLCTTVPFLCEIVLSTTTKISLGQIIGPYGIFGSSIDNLIQVLVYFMLTRPQKNMTFGGPSVHFLTQASSANYLCQLELEPSWSCTGIQYSNVMKVSLFAVR</sequence>
<feature type="transmembrane region" description="Helical" evidence="1">
    <location>
        <begin position="89"/>
        <end position="108"/>
    </location>
</feature>
<keyword evidence="1" id="KW-0472">Membrane</keyword>
<dbReference type="InterPro" id="IPR019420">
    <property type="entry name" value="7TM_GPCR_serpentine_rcpt_Srbc"/>
</dbReference>
<accession>A0A1I7Y538</accession>
<feature type="transmembrane region" description="Helical" evidence="1">
    <location>
        <begin position="120"/>
        <end position="145"/>
    </location>
</feature>
<feature type="transmembrane region" description="Helical" evidence="1">
    <location>
        <begin position="40"/>
        <end position="69"/>
    </location>
</feature>
<keyword evidence="1" id="KW-1133">Transmembrane helix</keyword>
<feature type="transmembrane region" description="Helical" evidence="1">
    <location>
        <begin position="494"/>
        <end position="516"/>
    </location>
</feature>
<feature type="transmembrane region" description="Helical" evidence="1">
    <location>
        <begin position="368"/>
        <end position="392"/>
    </location>
</feature>
<feature type="transmembrane region" description="Helical" evidence="1">
    <location>
        <begin position="217"/>
        <end position="238"/>
    </location>
</feature>
<feature type="transmembrane region" description="Helical" evidence="1">
    <location>
        <begin position="463"/>
        <end position="482"/>
    </location>
</feature>
<feature type="transmembrane region" description="Helical" evidence="1">
    <location>
        <begin position="284"/>
        <end position="311"/>
    </location>
</feature>
<feature type="transmembrane region" description="Helical" evidence="1">
    <location>
        <begin position="172"/>
        <end position="196"/>
    </location>
</feature>
<dbReference type="Pfam" id="PF10316">
    <property type="entry name" value="7TM_GPCR_Srbc"/>
    <property type="match status" value="1"/>
</dbReference>
<evidence type="ECO:0000313" key="3">
    <source>
        <dbReference type="WBParaSite" id="L893_g12827.t1"/>
    </source>
</evidence>